<dbReference type="EMBL" id="BAABGT010000029">
    <property type="protein sequence ID" value="GAA4544420.1"/>
    <property type="molecule type" value="Genomic_DNA"/>
</dbReference>
<evidence type="ECO:0000259" key="1">
    <source>
        <dbReference type="PROSITE" id="PS51186"/>
    </source>
</evidence>
<sequence>MHWPQSALVLRTPRLELRPDDDEGLAELVDVAYRGVHPPDRMPFMIPWTDADPRYLGRGALQHFWGERARFAPGSWALHFLVRHEGRVIGVQTLRAEEFAVRREVGSGSWLGMSAQGRGLGTEMRAAILAYAFDVLGAAHARSEAFSDNVASHRVSAKLGYVEDGFEILSPRGAPVHNIRLRLTPETFRRPDWELHVEGHTADLAGLLGA</sequence>
<proteinExistence type="predicted"/>
<dbReference type="Proteomes" id="UP001501598">
    <property type="component" value="Unassembled WGS sequence"/>
</dbReference>
<dbReference type="InterPro" id="IPR051908">
    <property type="entry name" value="Ribosomal_N-acetyltransferase"/>
</dbReference>
<dbReference type="PROSITE" id="PS51186">
    <property type="entry name" value="GNAT"/>
    <property type="match status" value="1"/>
</dbReference>
<dbReference type="RefSeq" id="WP_345415696.1">
    <property type="nucleotide sequence ID" value="NZ_BAABGT010000029.1"/>
</dbReference>
<reference evidence="3" key="1">
    <citation type="journal article" date="2019" name="Int. J. Syst. Evol. Microbiol.">
        <title>The Global Catalogue of Microorganisms (GCM) 10K type strain sequencing project: providing services to taxonomists for standard genome sequencing and annotation.</title>
        <authorList>
            <consortium name="The Broad Institute Genomics Platform"/>
            <consortium name="The Broad Institute Genome Sequencing Center for Infectious Disease"/>
            <person name="Wu L."/>
            <person name="Ma J."/>
        </authorList>
    </citation>
    <scope>NUCLEOTIDE SEQUENCE [LARGE SCALE GENOMIC DNA]</scope>
    <source>
        <strain evidence="3">JCM 17906</strain>
    </source>
</reference>
<dbReference type="Gene3D" id="3.40.630.30">
    <property type="match status" value="1"/>
</dbReference>
<dbReference type="PANTHER" id="PTHR43441:SF11">
    <property type="entry name" value="RIBOSOMAL-PROTEIN-SERINE ACETYLTRANSFERASE"/>
    <property type="match status" value="1"/>
</dbReference>
<feature type="domain" description="N-acetyltransferase" evidence="1">
    <location>
        <begin position="31"/>
        <end position="186"/>
    </location>
</feature>
<name>A0ABP8RQ70_9PSEU</name>
<protein>
    <submittedName>
        <fullName evidence="2">GNAT family protein</fullName>
    </submittedName>
</protein>
<keyword evidence="3" id="KW-1185">Reference proteome</keyword>
<dbReference type="Pfam" id="PF13302">
    <property type="entry name" value="Acetyltransf_3"/>
    <property type="match status" value="1"/>
</dbReference>
<organism evidence="2 3">
    <name type="scientific">Pseudonocardia xishanensis</name>
    <dbReference type="NCBI Taxonomy" id="630995"/>
    <lineage>
        <taxon>Bacteria</taxon>
        <taxon>Bacillati</taxon>
        <taxon>Actinomycetota</taxon>
        <taxon>Actinomycetes</taxon>
        <taxon>Pseudonocardiales</taxon>
        <taxon>Pseudonocardiaceae</taxon>
        <taxon>Pseudonocardia</taxon>
    </lineage>
</organism>
<gene>
    <name evidence="2" type="ORF">GCM10023175_22600</name>
</gene>
<dbReference type="PANTHER" id="PTHR43441">
    <property type="entry name" value="RIBOSOMAL-PROTEIN-SERINE ACETYLTRANSFERASE"/>
    <property type="match status" value="1"/>
</dbReference>
<dbReference type="InterPro" id="IPR000182">
    <property type="entry name" value="GNAT_dom"/>
</dbReference>
<accession>A0ABP8RQ70</accession>
<evidence type="ECO:0000313" key="2">
    <source>
        <dbReference type="EMBL" id="GAA4544420.1"/>
    </source>
</evidence>
<dbReference type="SUPFAM" id="SSF55729">
    <property type="entry name" value="Acyl-CoA N-acyltransferases (Nat)"/>
    <property type="match status" value="1"/>
</dbReference>
<comment type="caution">
    <text evidence="2">The sequence shown here is derived from an EMBL/GenBank/DDBJ whole genome shotgun (WGS) entry which is preliminary data.</text>
</comment>
<evidence type="ECO:0000313" key="3">
    <source>
        <dbReference type="Proteomes" id="UP001501598"/>
    </source>
</evidence>
<dbReference type="InterPro" id="IPR016181">
    <property type="entry name" value="Acyl_CoA_acyltransferase"/>
</dbReference>